<dbReference type="CDD" id="cd07432">
    <property type="entry name" value="PHP_HisPPase"/>
    <property type="match status" value="1"/>
</dbReference>
<evidence type="ECO:0000313" key="2">
    <source>
        <dbReference type="Proteomes" id="UP000324781"/>
    </source>
</evidence>
<dbReference type="SUPFAM" id="SSF89550">
    <property type="entry name" value="PHP domain-like"/>
    <property type="match status" value="1"/>
</dbReference>
<dbReference type="Proteomes" id="UP000324781">
    <property type="component" value="Unassembled WGS sequence"/>
</dbReference>
<dbReference type="PANTHER" id="PTHR42924:SF3">
    <property type="entry name" value="POLYMERASE_HISTIDINOL PHOSPHATASE N-TERMINAL DOMAIN-CONTAINING PROTEIN"/>
    <property type="match status" value="1"/>
</dbReference>
<protein>
    <recommendedName>
        <fullName evidence="3">PHP domain-containing protein</fullName>
    </recommendedName>
</protein>
<organism evidence="1 2">
    <name type="scientific">Thermoclostridium caenicola</name>
    <dbReference type="NCBI Taxonomy" id="659425"/>
    <lineage>
        <taxon>Bacteria</taxon>
        <taxon>Bacillati</taxon>
        <taxon>Bacillota</taxon>
        <taxon>Clostridia</taxon>
        <taxon>Eubacteriales</taxon>
        <taxon>Oscillospiraceae</taxon>
        <taxon>Thermoclostridium</taxon>
    </lineage>
</organism>
<dbReference type="EMBL" id="FQZP01000002">
    <property type="protein sequence ID" value="SHI43593.1"/>
    <property type="molecule type" value="Genomic_DNA"/>
</dbReference>
<dbReference type="InterPro" id="IPR052018">
    <property type="entry name" value="PHP_domain"/>
</dbReference>
<sequence>MREYLYETHMHTAEASACATGSGAEMVRAYKALGYSGVIVTDHFFNGNTAIPGYLPWKERVELFCRGYENALEEGKKCGFHVFFGWESTYDGTDFLTYGLGKDFLLKHPDMLEWPLEKYLRVVRGHGGFVVHAHPFREAYYIPEIRLYPQEVDAVEVFNASHRNPRFNERAREYAEKHGLLMLSGSDAHHTDSIYRGGMAFDREIRTIQEFIETVKSKKGYRLLPGIFG</sequence>
<dbReference type="PANTHER" id="PTHR42924">
    <property type="entry name" value="EXONUCLEASE"/>
    <property type="match status" value="1"/>
</dbReference>
<dbReference type="RefSeq" id="WP_149677472.1">
    <property type="nucleotide sequence ID" value="NZ_DAONMB010000028.1"/>
</dbReference>
<reference evidence="1 2" key="1">
    <citation type="submission" date="2016-11" db="EMBL/GenBank/DDBJ databases">
        <authorList>
            <person name="Varghese N."/>
            <person name="Submissions S."/>
        </authorList>
    </citation>
    <scope>NUCLEOTIDE SEQUENCE [LARGE SCALE GENOMIC DNA]</scope>
    <source>
        <strain evidence="1 2">DSM 19027</strain>
    </source>
</reference>
<gene>
    <name evidence="1" type="ORF">SAMN05444373_100265</name>
</gene>
<dbReference type="Gene3D" id="3.20.20.140">
    <property type="entry name" value="Metal-dependent hydrolases"/>
    <property type="match status" value="1"/>
</dbReference>
<evidence type="ECO:0000313" key="1">
    <source>
        <dbReference type="EMBL" id="SHI43593.1"/>
    </source>
</evidence>
<dbReference type="OrthoDB" id="9777619at2"/>
<keyword evidence="2" id="KW-1185">Reference proteome</keyword>
<dbReference type="Pfam" id="PF13263">
    <property type="entry name" value="PHP_C"/>
    <property type="match status" value="1"/>
</dbReference>
<dbReference type="AlphaFoldDB" id="A0A1M6B550"/>
<dbReference type="InterPro" id="IPR016195">
    <property type="entry name" value="Pol/histidinol_Pase-like"/>
</dbReference>
<evidence type="ECO:0008006" key="3">
    <source>
        <dbReference type="Google" id="ProtNLM"/>
    </source>
</evidence>
<dbReference type="GO" id="GO:0004534">
    <property type="term" value="F:5'-3' RNA exonuclease activity"/>
    <property type="evidence" value="ECO:0007669"/>
    <property type="project" value="TreeGrafter"/>
</dbReference>
<dbReference type="GO" id="GO:0035312">
    <property type="term" value="F:5'-3' DNA exonuclease activity"/>
    <property type="evidence" value="ECO:0007669"/>
    <property type="project" value="TreeGrafter"/>
</dbReference>
<name>A0A1M6B550_9FIRM</name>
<proteinExistence type="predicted"/>
<accession>A0A1M6B550</accession>